<organism evidence="1 2">
    <name type="scientific">Saccharomyces kudriavzevii (strain ATCC MYA-4449 / AS 2.2408 / CBS 8840 / NBRC 1802 / NCYC 2889)</name>
    <name type="common">Yeast</name>
    <dbReference type="NCBI Taxonomy" id="226230"/>
    <lineage>
        <taxon>Eukaryota</taxon>
        <taxon>Fungi</taxon>
        <taxon>Dikarya</taxon>
        <taxon>Ascomycota</taxon>
        <taxon>Saccharomycotina</taxon>
        <taxon>Saccharomycetes</taxon>
        <taxon>Saccharomycetales</taxon>
        <taxon>Saccharomycetaceae</taxon>
        <taxon>Saccharomyces</taxon>
    </lineage>
</organism>
<protein>
    <submittedName>
        <fullName evidence="1">Uncharacterized protein</fullName>
    </submittedName>
</protein>
<dbReference type="Gene3D" id="3.30.230.130">
    <property type="entry name" value="Cullin, Chain C, Domain 2"/>
    <property type="match status" value="1"/>
</dbReference>
<name>A0AA35NN13_SACK1</name>
<accession>A0AA35NN13</accession>
<sequence length="690" mass="80236">MSNQEAVVKYKDVISHLATSDLRQVVIRSEKLAQLIAGSKAPVHYERKISNGKTVIYKCIKKALFSSVTSISSRFSSDTDISQFLHLDYEYQTHFQALSGQIKKYCGVKKYYELKFAVIDNFGTEVQTNGFTLLTFWVTSFDEFVRRGQRNASNKEADFQRFYKLMVEYSSWKWASNNKRQHQFMCQFRTKLKEGLARFYESFDFQKSSDPLGELIKPWERAAYVAGHIDAFTGEQIRIYGAELFWKFRNLVFSSISSVVLRLSDLQNIHNTFQPYGKERFVQDFARIRSLKWNKDDTVVRLIHALVLNDMFPYFSPEQVGTMGHGVHFLRLLRKNFQENIIDVKDFHVQVMKYLNSQFKNDYNFLVASPKIPDRSQSLKMAPHTLNDNNKIQVLLSVTGEYTHFVDNEESLQQHMLYPRIYTNEQTPISDASTMFDSHQIYAVVSLLRYYLPENTKFFQVYYLPSIFKRILYYGTKFPHLYTMENCLERQVLESLTALEPSLVYAINNLVRFSMESLKNVSLISVHKTPSSVILLPQKEFKSLCEVNRSLNEPFWPNGWFANSWPDLANKQLEAGQILHDAFAFHLFEIELPIIIANTSNTHLKLVSNMCTTSILYLYNEADSLPLTTIQEKLAVLPASKRSEILLNNLSRLTKMRLLLLKEGKDGQKVYTFNFNYKNTGQSTSTMRVI</sequence>
<dbReference type="OrthoDB" id="4045473at2759"/>
<dbReference type="Proteomes" id="UP001162087">
    <property type="component" value="Chromosome 2"/>
</dbReference>
<evidence type="ECO:0000313" key="2">
    <source>
        <dbReference type="Proteomes" id="UP001162087"/>
    </source>
</evidence>
<gene>
    <name evidence="1" type="primary">SKDI02G3680</name>
    <name evidence="1" type="ORF">SKDI_02G3680</name>
</gene>
<proteinExistence type="predicted"/>
<evidence type="ECO:0000313" key="1">
    <source>
        <dbReference type="EMBL" id="CAI4056075.1"/>
    </source>
</evidence>
<keyword evidence="2" id="KW-1185">Reference proteome</keyword>
<reference evidence="1" key="1">
    <citation type="submission" date="2022-10" db="EMBL/GenBank/DDBJ databases">
        <authorList>
            <person name="Byrne P K."/>
        </authorList>
    </citation>
    <scope>NUCLEOTIDE SEQUENCE</scope>
    <source>
        <strain evidence="1">IFO1802</strain>
    </source>
</reference>
<dbReference type="EMBL" id="OX365897">
    <property type="protein sequence ID" value="CAI4056075.1"/>
    <property type="molecule type" value="Genomic_DNA"/>
</dbReference>